<evidence type="ECO:0000256" key="2">
    <source>
        <dbReference type="SAM" id="MobiDB-lite"/>
    </source>
</evidence>
<gene>
    <name evidence="3" type="ORF">A4X13_0g9345</name>
</gene>
<reference evidence="3" key="1">
    <citation type="submission" date="2016-04" db="EMBL/GenBank/DDBJ databases">
        <authorList>
            <person name="Nguyen H.D."/>
            <person name="Samba Siva P."/>
            <person name="Cullis J."/>
            <person name="Levesque C.A."/>
            <person name="Hambleton S."/>
        </authorList>
    </citation>
    <scope>NUCLEOTIDE SEQUENCE</scope>
    <source>
        <strain evidence="3">DAOMC 236416</strain>
    </source>
</reference>
<dbReference type="EMBL" id="LWDF02002518">
    <property type="protein sequence ID" value="KAE8235878.1"/>
    <property type="molecule type" value="Genomic_DNA"/>
</dbReference>
<proteinExistence type="predicted"/>
<evidence type="ECO:0000313" key="4">
    <source>
        <dbReference type="Proteomes" id="UP000077521"/>
    </source>
</evidence>
<name>A0A8T8SA52_9BASI</name>
<reference evidence="3" key="2">
    <citation type="journal article" date="2019" name="IMA Fungus">
        <title>Genome sequencing and comparison of five Tilletia species to identify candidate genes for the detection of regulated species infecting wheat.</title>
        <authorList>
            <person name="Nguyen H.D.T."/>
            <person name="Sultana T."/>
            <person name="Kesanakurti P."/>
            <person name="Hambleton S."/>
        </authorList>
    </citation>
    <scope>NUCLEOTIDE SEQUENCE</scope>
    <source>
        <strain evidence="3">DAOMC 236416</strain>
    </source>
</reference>
<keyword evidence="1" id="KW-0175">Coiled coil</keyword>
<organism evidence="3 4">
    <name type="scientific">Tilletia indica</name>
    <dbReference type="NCBI Taxonomy" id="43049"/>
    <lineage>
        <taxon>Eukaryota</taxon>
        <taxon>Fungi</taxon>
        <taxon>Dikarya</taxon>
        <taxon>Basidiomycota</taxon>
        <taxon>Ustilaginomycotina</taxon>
        <taxon>Exobasidiomycetes</taxon>
        <taxon>Tilletiales</taxon>
        <taxon>Tilletiaceae</taxon>
        <taxon>Tilletia</taxon>
    </lineage>
</organism>
<dbReference type="AlphaFoldDB" id="A0A8T8SA52"/>
<feature type="compositionally biased region" description="Basic and acidic residues" evidence="2">
    <location>
        <begin position="1"/>
        <end position="14"/>
    </location>
</feature>
<evidence type="ECO:0000313" key="3">
    <source>
        <dbReference type="EMBL" id="KAE8235878.1"/>
    </source>
</evidence>
<sequence length="180" mass="19074">MVNDSEKHGLEKAAAHAPQRVAELRLTQPLRRAYPHRLTHAAAAPAPPQPQATLMQVISSYTNAATVSNAATPASTVDIVTASAAALQSELDGGKGKVAGLNRKVRELGEKNTSLSKSNNMKDEDLANALTTITSLNVKAEAGKKALADLNTCRARCSELEAHVKDLKKRMTNAKALLDS</sequence>
<protein>
    <submittedName>
        <fullName evidence="3">Uncharacterized protein</fullName>
    </submittedName>
</protein>
<keyword evidence="4" id="KW-1185">Reference proteome</keyword>
<evidence type="ECO:0000256" key="1">
    <source>
        <dbReference type="SAM" id="Coils"/>
    </source>
</evidence>
<comment type="caution">
    <text evidence="3">The sequence shown here is derived from an EMBL/GenBank/DDBJ whole genome shotgun (WGS) entry which is preliminary data.</text>
</comment>
<feature type="region of interest" description="Disordered" evidence="2">
    <location>
        <begin position="1"/>
        <end position="22"/>
    </location>
</feature>
<feature type="coiled-coil region" evidence="1">
    <location>
        <begin position="150"/>
        <end position="177"/>
    </location>
</feature>
<dbReference type="Proteomes" id="UP000077521">
    <property type="component" value="Unassembled WGS sequence"/>
</dbReference>
<accession>A0A8T8SA52</accession>